<evidence type="ECO:0000313" key="2">
    <source>
        <dbReference type="EMBL" id="BEP28474.1"/>
    </source>
</evidence>
<feature type="domain" description="Polymerase/histidinol phosphatase N-terminal" evidence="1">
    <location>
        <begin position="5"/>
        <end position="73"/>
    </location>
</feature>
<dbReference type="EMBL" id="AP028654">
    <property type="protein sequence ID" value="BEP28474.1"/>
    <property type="molecule type" value="Genomic_DNA"/>
</dbReference>
<dbReference type="GO" id="GO:0035312">
    <property type="term" value="F:5'-3' DNA exonuclease activity"/>
    <property type="evidence" value="ECO:0007669"/>
    <property type="project" value="TreeGrafter"/>
</dbReference>
<proteinExistence type="predicted"/>
<sequence>MKAYFDFHIHSCLSPCADDEMTPNNIINMSLLKGLDAIAITDHNSIRNCEVCIELGLKSGLIVFAGMELQTNEDVHMICLFRNIDLAKTFFKQIKEKQINIKNNKKKFGNQQVMDINDNIVGEEENALIMSINIGINEAIKLVKNNGGVIFPAHIDRGSNSIVSNLGFIPTDLMLNIMEISFGENSSNFLSDVKYTKFNILRNSDAHFLGNISERENYLEVKNINKDDIFDKLLELDY</sequence>
<dbReference type="InterPro" id="IPR003141">
    <property type="entry name" value="Pol/His_phosphatase_N"/>
</dbReference>
<dbReference type="PANTHER" id="PTHR42924:SF3">
    <property type="entry name" value="POLYMERASE_HISTIDINOL PHOSPHATASE N-TERMINAL DOMAIN-CONTAINING PROTEIN"/>
    <property type="match status" value="1"/>
</dbReference>
<dbReference type="KEGG" id="hprf:HLPR_08050"/>
<dbReference type="SMART" id="SM00481">
    <property type="entry name" value="POLIIIAc"/>
    <property type="match status" value="1"/>
</dbReference>
<evidence type="ECO:0000259" key="1">
    <source>
        <dbReference type="SMART" id="SM00481"/>
    </source>
</evidence>
<protein>
    <submittedName>
        <fullName evidence="2">PHP domain-containing protein</fullName>
    </submittedName>
</protein>
<dbReference type="RefSeq" id="WP_338536791.1">
    <property type="nucleotide sequence ID" value="NZ_AP028654.1"/>
</dbReference>
<dbReference type="AlphaFoldDB" id="A0AAU9EB03"/>
<dbReference type="Pfam" id="PF02811">
    <property type="entry name" value="PHP"/>
    <property type="match status" value="1"/>
</dbReference>
<keyword evidence="3" id="KW-1185">Reference proteome</keyword>
<dbReference type="GO" id="GO:0004534">
    <property type="term" value="F:5'-3' RNA exonuclease activity"/>
    <property type="evidence" value="ECO:0007669"/>
    <property type="project" value="TreeGrafter"/>
</dbReference>
<dbReference type="InterPro" id="IPR016195">
    <property type="entry name" value="Pol/histidinol_Pase-like"/>
</dbReference>
<accession>A0AAU9EB03</accession>
<evidence type="ECO:0000313" key="3">
    <source>
        <dbReference type="Proteomes" id="UP001321786"/>
    </source>
</evidence>
<dbReference type="CDD" id="cd07432">
    <property type="entry name" value="PHP_HisPPase"/>
    <property type="match status" value="1"/>
</dbReference>
<dbReference type="InterPro" id="IPR004013">
    <property type="entry name" value="PHP_dom"/>
</dbReference>
<dbReference type="Gene3D" id="3.20.20.140">
    <property type="entry name" value="Metal-dependent hydrolases"/>
    <property type="match status" value="1"/>
</dbReference>
<organism evidence="2 3">
    <name type="scientific">Helicovermis profundi</name>
    <dbReference type="NCBI Taxonomy" id="3065157"/>
    <lineage>
        <taxon>Bacteria</taxon>
        <taxon>Bacillati</taxon>
        <taxon>Bacillota</taxon>
        <taxon>Clostridia</taxon>
        <taxon>Helicovermis</taxon>
    </lineage>
</organism>
<gene>
    <name evidence="2" type="ORF">HLPR_08050</name>
</gene>
<reference evidence="2 3" key="1">
    <citation type="submission" date="2023-08" db="EMBL/GenBank/DDBJ databases">
        <title>Helicovermis profunda gen. nov., sp. nov., a novel mesophilic, fermentative bacterium within the Bacillota from a deep-sea hydrothermal vent chimney.</title>
        <authorList>
            <person name="Miyazaki U."/>
            <person name="Mizutani D."/>
            <person name="Hashimoto Y."/>
            <person name="Tame A."/>
            <person name="Sawayama S."/>
            <person name="Miyazaki J."/>
            <person name="Takai K."/>
            <person name="Nakagawa S."/>
        </authorList>
    </citation>
    <scope>NUCLEOTIDE SEQUENCE [LARGE SCALE GENOMIC DNA]</scope>
    <source>
        <strain evidence="2 3">S502</strain>
    </source>
</reference>
<dbReference type="SUPFAM" id="SSF89550">
    <property type="entry name" value="PHP domain-like"/>
    <property type="match status" value="1"/>
</dbReference>
<name>A0AAU9EB03_9FIRM</name>
<dbReference type="Proteomes" id="UP001321786">
    <property type="component" value="Chromosome"/>
</dbReference>
<dbReference type="PANTHER" id="PTHR42924">
    <property type="entry name" value="EXONUCLEASE"/>
    <property type="match status" value="1"/>
</dbReference>
<dbReference type="InterPro" id="IPR052018">
    <property type="entry name" value="PHP_domain"/>
</dbReference>